<evidence type="ECO:0000313" key="2">
    <source>
        <dbReference type="EMBL" id="GMR35366.1"/>
    </source>
</evidence>
<comment type="caution">
    <text evidence="2">The sequence shown here is derived from an EMBL/GenBank/DDBJ whole genome shotgun (WGS) entry which is preliminary data.</text>
</comment>
<organism evidence="2 3">
    <name type="scientific">Pristionchus mayeri</name>
    <dbReference type="NCBI Taxonomy" id="1317129"/>
    <lineage>
        <taxon>Eukaryota</taxon>
        <taxon>Metazoa</taxon>
        <taxon>Ecdysozoa</taxon>
        <taxon>Nematoda</taxon>
        <taxon>Chromadorea</taxon>
        <taxon>Rhabditida</taxon>
        <taxon>Rhabditina</taxon>
        <taxon>Diplogasteromorpha</taxon>
        <taxon>Diplogasteroidea</taxon>
        <taxon>Neodiplogasteridae</taxon>
        <taxon>Pristionchus</taxon>
    </lineage>
</organism>
<accession>A0AAN4ZAB8</accession>
<sequence length="72" mass="8212">DIHHRMCYSSVSSVLVLKVIIHVVRGHSSVHHLGLLRILHVRVDVPMHILEKPLHIGVLIGLILLSWLWGDF</sequence>
<feature type="non-terminal residue" evidence="2">
    <location>
        <position position="1"/>
    </location>
</feature>
<keyword evidence="1" id="KW-0812">Transmembrane</keyword>
<name>A0AAN4ZAB8_9BILA</name>
<proteinExistence type="predicted"/>
<dbReference type="EMBL" id="BTRK01000002">
    <property type="protein sequence ID" value="GMR35366.1"/>
    <property type="molecule type" value="Genomic_DNA"/>
</dbReference>
<dbReference type="AlphaFoldDB" id="A0AAN4ZAB8"/>
<gene>
    <name evidence="2" type="ORF">PMAYCL1PPCAC_05562</name>
</gene>
<keyword evidence="3" id="KW-1185">Reference proteome</keyword>
<protein>
    <submittedName>
        <fullName evidence="2">Uncharacterized protein</fullName>
    </submittedName>
</protein>
<dbReference type="Proteomes" id="UP001328107">
    <property type="component" value="Unassembled WGS sequence"/>
</dbReference>
<keyword evidence="1" id="KW-0472">Membrane</keyword>
<evidence type="ECO:0000256" key="1">
    <source>
        <dbReference type="SAM" id="Phobius"/>
    </source>
</evidence>
<reference evidence="3" key="1">
    <citation type="submission" date="2022-10" db="EMBL/GenBank/DDBJ databases">
        <title>Genome assembly of Pristionchus species.</title>
        <authorList>
            <person name="Yoshida K."/>
            <person name="Sommer R.J."/>
        </authorList>
    </citation>
    <scope>NUCLEOTIDE SEQUENCE [LARGE SCALE GENOMIC DNA]</scope>
    <source>
        <strain evidence="3">RS5460</strain>
    </source>
</reference>
<feature type="transmembrane region" description="Helical" evidence="1">
    <location>
        <begin position="54"/>
        <end position="70"/>
    </location>
</feature>
<evidence type="ECO:0000313" key="3">
    <source>
        <dbReference type="Proteomes" id="UP001328107"/>
    </source>
</evidence>
<keyword evidence="1" id="KW-1133">Transmembrane helix</keyword>